<evidence type="ECO:0000256" key="3">
    <source>
        <dbReference type="ARBA" id="ARBA00022989"/>
    </source>
</evidence>
<feature type="transmembrane region" description="Helical" evidence="5">
    <location>
        <begin position="243"/>
        <end position="262"/>
    </location>
</feature>
<evidence type="ECO:0000256" key="2">
    <source>
        <dbReference type="ARBA" id="ARBA00022692"/>
    </source>
</evidence>
<comment type="caution">
    <text evidence="7">The sequence shown here is derived from an EMBL/GenBank/DDBJ whole genome shotgun (WGS) entry which is preliminary data.</text>
</comment>
<dbReference type="InterPro" id="IPR000620">
    <property type="entry name" value="EamA_dom"/>
</dbReference>
<keyword evidence="4 5" id="KW-0472">Membrane</keyword>
<keyword evidence="8" id="KW-1185">Reference proteome</keyword>
<accession>A0ABS8D4J4</accession>
<keyword evidence="3 5" id="KW-1133">Transmembrane helix</keyword>
<organism evidence="7 8">
    <name type="scientific">Leeia speluncae</name>
    <dbReference type="NCBI Taxonomy" id="2884804"/>
    <lineage>
        <taxon>Bacteria</taxon>
        <taxon>Pseudomonadati</taxon>
        <taxon>Pseudomonadota</taxon>
        <taxon>Betaproteobacteria</taxon>
        <taxon>Neisseriales</taxon>
        <taxon>Leeiaceae</taxon>
        <taxon>Leeia</taxon>
    </lineage>
</organism>
<reference evidence="7" key="1">
    <citation type="submission" date="2021-10" db="EMBL/GenBank/DDBJ databases">
        <title>The complete genome sequence of Leeia sp. TBRC 13508.</title>
        <authorList>
            <person name="Charoenyingcharoen P."/>
            <person name="Yukphan P."/>
        </authorList>
    </citation>
    <scope>NUCLEOTIDE SEQUENCE</scope>
    <source>
        <strain evidence="7">TBRC 13508</strain>
    </source>
</reference>
<proteinExistence type="predicted"/>
<dbReference type="PANTHER" id="PTHR32322:SF9">
    <property type="entry name" value="AMINO-ACID METABOLITE EFFLUX PUMP-RELATED"/>
    <property type="match status" value="1"/>
</dbReference>
<name>A0ABS8D4J4_9NEIS</name>
<dbReference type="Pfam" id="PF00892">
    <property type="entry name" value="EamA"/>
    <property type="match status" value="2"/>
</dbReference>
<dbReference type="Proteomes" id="UP001165395">
    <property type="component" value="Unassembled WGS sequence"/>
</dbReference>
<keyword evidence="2 5" id="KW-0812">Transmembrane</keyword>
<sequence length="295" mass="31681">MKINDVRDLLILAALWGASFIFMRQAVPEFGPLALIFMRVLVATLFLLPLLLYKTGTSELRVIRQRWKSIGVMAIFNTALPFCLLAYALQYVTGGFGSMLNATAPLWGAIVAWVWLGDRLSASRVIGLLVGFVGILVLVWHKLHWQSGGEALAIPAALAATLCYGIAASYTKKFLTGVNSLTLAAGSQLASTLLILPAAFLNWPSVVPGHQAWISAVVLGIACTGTAYIIFFRLLQNVGPSKAIAVTYLIPVFGVLWGGLFLQETPTFNMVLGCLIILAGTALSTGFIRLGKRAA</sequence>
<evidence type="ECO:0000313" key="7">
    <source>
        <dbReference type="EMBL" id="MCB6183113.1"/>
    </source>
</evidence>
<feature type="transmembrane region" description="Helical" evidence="5">
    <location>
        <begin position="9"/>
        <end position="27"/>
    </location>
</feature>
<feature type="transmembrane region" description="Helical" evidence="5">
    <location>
        <begin position="33"/>
        <end position="53"/>
    </location>
</feature>
<feature type="transmembrane region" description="Helical" evidence="5">
    <location>
        <begin position="178"/>
        <end position="200"/>
    </location>
</feature>
<feature type="transmembrane region" description="Helical" evidence="5">
    <location>
        <begin position="98"/>
        <end position="116"/>
    </location>
</feature>
<feature type="transmembrane region" description="Helical" evidence="5">
    <location>
        <begin position="152"/>
        <end position="171"/>
    </location>
</feature>
<feature type="domain" description="EamA" evidence="6">
    <location>
        <begin position="10"/>
        <end position="139"/>
    </location>
</feature>
<feature type="transmembrane region" description="Helical" evidence="5">
    <location>
        <begin position="74"/>
        <end position="92"/>
    </location>
</feature>
<evidence type="ECO:0000259" key="6">
    <source>
        <dbReference type="Pfam" id="PF00892"/>
    </source>
</evidence>
<dbReference type="RefSeq" id="WP_227179571.1">
    <property type="nucleotide sequence ID" value="NZ_JAJBZT010000003.1"/>
</dbReference>
<comment type="subcellular location">
    <subcellularLocation>
        <location evidence="1">Membrane</location>
        <topology evidence="1">Multi-pass membrane protein</topology>
    </subcellularLocation>
</comment>
<gene>
    <name evidence="7" type="ORF">LIN78_06090</name>
</gene>
<evidence type="ECO:0000313" key="8">
    <source>
        <dbReference type="Proteomes" id="UP001165395"/>
    </source>
</evidence>
<dbReference type="SUPFAM" id="SSF103481">
    <property type="entry name" value="Multidrug resistance efflux transporter EmrE"/>
    <property type="match status" value="2"/>
</dbReference>
<dbReference type="InterPro" id="IPR037185">
    <property type="entry name" value="EmrE-like"/>
</dbReference>
<feature type="transmembrane region" description="Helical" evidence="5">
    <location>
        <begin position="212"/>
        <end position="231"/>
    </location>
</feature>
<feature type="transmembrane region" description="Helical" evidence="5">
    <location>
        <begin position="268"/>
        <end position="290"/>
    </location>
</feature>
<dbReference type="EMBL" id="JAJBZT010000003">
    <property type="protein sequence ID" value="MCB6183113.1"/>
    <property type="molecule type" value="Genomic_DNA"/>
</dbReference>
<feature type="transmembrane region" description="Helical" evidence="5">
    <location>
        <begin position="123"/>
        <end position="140"/>
    </location>
</feature>
<evidence type="ECO:0000256" key="5">
    <source>
        <dbReference type="SAM" id="Phobius"/>
    </source>
</evidence>
<dbReference type="InterPro" id="IPR050638">
    <property type="entry name" value="AA-Vitamin_Transporters"/>
</dbReference>
<dbReference type="PANTHER" id="PTHR32322">
    <property type="entry name" value="INNER MEMBRANE TRANSPORTER"/>
    <property type="match status" value="1"/>
</dbReference>
<evidence type="ECO:0000256" key="4">
    <source>
        <dbReference type="ARBA" id="ARBA00023136"/>
    </source>
</evidence>
<protein>
    <submittedName>
        <fullName evidence="7">DMT family transporter</fullName>
    </submittedName>
</protein>
<evidence type="ECO:0000256" key="1">
    <source>
        <dbReference type="ARBA" id="ARBA00004141"/>
    </source>
</evidence>
<feature type="domain" description="EamA" evidence="6">
    <location>
        <begin position="153"/>
        <end position="284"/>
    </location>
</feature>